<dbReference type="PROSITE" id="PS00141">
    <property type="entry name" value="ASP_PROTEASE"/>
    <property type="match status" value="1"/>
</dbReference>
<feature type="coiled-coil region" evidence="1">
    <location>
        <begin position="129"/>
        <end position="163"/>
    </location>
</feature>
<proteinExistence type="predicted"/>
<dbReference type="SUPFAM" id="SSF50630">
    <property type="entry name" value="Acid proteases"/>
    <property type="match status" value="1"/>
</dbReference>
<gene>
    <name evidence="3" type="ORF">NQ314_017112</name>
</gene>
<comment type="caution">
    <text evidence="3">The sequence shown here is derived from an EMBL/GenBank/DDBJ whole genome shotgun (WGS) entry which is preliminary data.</text>
</comment>
<dbReference type="Proteomes" id="UP001162156">
    <property type="component" value="Unassembled WGS sequence"/>
</dbReference>
<keyword evidence="4" id="KW-1185">Reference proteome</keyword>
<evidence type="ECO:0000313" key="3">
    <source>
        <dbReference type="EMBL" id="KAJ8930122.1"/>
    </source>
</evidence>
<evidence type="ECO:0000313" key="4">
    <source>
        <dbReference type="Proteomes" id="UP001162156"/>
    </source>
</evidence>
<feature type="compositionally biased region" description="Basic and acidic residues" evidence="2">
    <location>
        <begin position="15"/>
        <end position="25"/>
    </location>
</feature>
<keyword evidence="1" id="KW-0175">Coiled coil</keyword>
<dbReference type="GO" id="GO:0006508">
    <property type="term" value="P:proteolysis"/>
    <property type="evidence" value="ECO:0007669"/>
    <property type="project" value="InterPro"/>
</dbReference>
<organism evidence="3 4">
    <name type="scientific">Rhamnusium bicolor</name>
    <dbReference type="NCBI Taxonomy" id="1586634"/>
    <lineage>
        <taxon>Eukaryota</taxon>
        <taxon>Metazoa</taxon>
        <taxon>Ecdysozoa</taxon>
        <taxon>Arthropoda</taxon>
        <taxon>Hexapoda</taxon>
        <taxon>Insecta</taxon>
        <taxon>Pterygota</taxon>
        <taxon>Neoptera</taxon>
        <taxon>Endopterygota</taxon>
        <taxon>Coleoptera</taxon>
        <taxon>Polyphaga</taxon>
        <taxon>Cucujiformia</taxon>
        <taxon>Chrysomeloidea</taxon>
        <taxon>Cerambycidae</taxon>
        <taxon>Lepturinae</taxon>
        <taxon>Rhagiini</taxon>
        <taxon>Rhamnusium</taxon>
    </lineage>
</organism>
<dbReference type="EMBL" id="JANEYF010004770">
    <property type="protein sequence ID" value="KAJ8930122.1"/>
    <property type="molecule type" value="Genomic_DNA"/>
</dbReference>
<evidence type="ECO:0000256" key="1">
    <source>
        <dbReference type="SAM" id="Coils"/>
    </source>
</evidence>
<reference evidence="3" key="1">
    <citation type="journal article" date="2023" name="Insect Mol. Biol.">
        <title>Genome sequencing provides insights into the evolution of gene families encoding plant cell wall-degrading enzymes in longhorned beetles.</title>
        <authorList>
            <person name="Shin N.R."/>
            <person name="Okamura Y."/>
            <person name="Kirsch R."/>
            <person name="Pauchet Y."/>
        </authorList>
    </citation>
    <scope>NUCLEOTIDE SEQUENCE</scope>
    <source>
        <strain evidence="3">RBIC_L_NR</strain>
    </source>
</reference>
<feature type="region of interest" description="Disordered" evidence="2">
    <location>
        <begin position="1"/>
        <end position="25"/>
    </location>
</feature>
<dbReference type="CDD" id="cd00303">
    <property type="entry name" value="retropepsin_like"/>
    <property type="match status" value="1"/>
</dbReference>
<dbReference type="Gene3D" id="1.20.120.20">
    <property type="entry name" value="Apolipoprotein"/>
    <property type="match status" value="1"/>
</dbReference>
<dbReference type="InterPro" id="IPR021109">
    <property type="entry name" value="Peptidase_aspartic_dom_sf"/>
</dbReference>
<accession>A0AAV8WU68</accession>
<dbReference type="GO" id="GO:0004190">
    <property type="term" value="F:aspartic-type endopeptidase activity"/>
    <property type="evidence" value="ECO:0007669"/>
    <property type="project" value="InterPro"/>
</dbReference>
<name>A0AAV8WU68_9CUCU</name>
<dbReference type="Gene3D" id="2.40.70.10">
    <property type="entry name" value="Acid Proteases"/>
    <property type="match status" value="1"/>
</dbReference>
<evidence type="ECO:0008006" key="5">
    <source>
        <dbReference type="Google" id="ProtNLM"/>
    </source>
</evidence>
<sequence>MANNDKQTASGSGESTERQISKDEDKFSQLTEMIMKSMAELNGKFTDLQGNINSMDGKFAGLKGEIKEDMKNEIVSKLDGKITNLEGNISEQVGQLHGKITDLRDNMEKLDGNIFKQVGQLKGEMIGQVTELKEVIGNIKLANEQLNEKFEKLSKDVREENGELTSNAEGTIIRKMEGKIQTEFQNLTKLVDRRIAVYLSILDNLRSRDHVHQKPKKRQRLRDLLRLEKSGTVFELELSSLNSNVELVVCETKLHELTDLVNNFDTDNAVNENNRIQSRLQHIIRRLNNITDIQVQSEKCNLLKSSKELLEILENIMNTLDRQTLQQHSILDEACLVATEPTLQPCINMSPQISRPNELNISRTLIEARTVMSTSYSHSGAINRESNNLITTNASQVPRISEISRLGNIQGGSLNFPRSSNHVTFATHSSNMNQSDSQDDHSYFNRNSLPHSHLNSYRRQNCSLPSDHLQQNSSMIHDNLNRPSSPFDEEAARCSAIVAKWNWTFDGKSGLLKFLERLEELRISRGLTRSQLFKSASELFVGSAKIWFRAIRQYVTSWEELIFELKSAFLPHDFVNDMWDEIRKRTQGAHEKVVIYITTMENLFNRLPKLPEEPSRVSIIQRNLLPYIQEAISTHLTLQPVNRVRDLIKICRTAEETRCHVERFCPPTTNYRSLLQPDLAYHSPNSYRLSSIEDDRNHLEHFSSPSMLPTVQSIEPLISSIPTTVGIAPNTPTVTNNRMPISHYILTHTTNDERPYLEIDILGRKIKALLDSGATKTVVGTSGLNLLQQLGFQMIRTSPSHCTVANNQLCRIVGQFSVPIKLVDKTKVINVLVVPDVEHTFILGVNFWVEMGIIPNLRKGCWSFDSDETQVVVNSIKSQELLTAEQQTQLNALLDKYFTVMGDKIGRTTVTEHQIIIKNDAFETLFQDIRKRLDNAFERSKKRYDLRRRPLELTVGDLVWKRNYVVSDAANQFTRKLAPKFTGPYKIVKKLSSTLSSIRVATPKLSYSDVDFCDISRMLEPLEGLFVWDSFDSLR</sequence>
<evidence type="ECO:0000256" key="2">
    <source>
        <dbReference type="SAM" id="MobiDB-lite"/>
    </source>
</evidence>
<dbReference type="AlphaFoldDB" id="A0AAV8WU68"/>
<protein>
    <recommendedName>
        <fullName evidence="5">Retrotransposon gag domain-containing protein</fullName>
    </recommendedName>
</protein>
<feature type="compositionally biased region" description="Polar residues" evidence="2">
    <location>
        <begin position="1"/>
        <end position="14"/>
    </location>
</feature>
<dbReference type="InterPro" id="IPR001969">
    <property type="entry name" value="Aspartic_peptidase_AS"/>
</dbReference>